<sequence length="127" mass="14481">MKQHPKHPSMPSSVYGSRTVPLGLSGSAQRCRELLRGRKSSSVPRGVMDHYEADGSGMFSAFKDYPYFAEPSRLSTGHKSSRTVNQRNKMPARKPQSRPLYLRLTLILTLQYFLPFHSLLEIIIRFV</sequence>
<proteinExistence type="predicted"/>
<gene>
    <name evidence="2" type="ORF">GSTUM_00011546001</name>
</gene>
<feature type="region of interest" description="Disordered" evidence="1">
    <location>
        <begin position="1"/>
        <end position="22"/>
    </location>
</feature>
<dbReference type="Proteomes" id="UP000006911">
    <property type="component" value="Unassembled WGS sequence"/>
</dbReference>
<dbReference type="InParanoid" id="D5GNW6"/>
<accession>D5GNW6</accession>
<evidence type="ECO:0000313" key="2">
    <source>
        <dbReference type="EMBL" id="CAZ86209.1"/>
    </source>
</evidence>
<evidence type="ECO:0000313" key="3">
    <source>
        <dbReference type="Proteomes" id="UP000006911"/>
    </source>
</evidence>
<organism evidence="2 3">
    <name type="scientific">Tuber melanosporum (strain Mel28)</name>
    <name type="common">Perigord black truffle</name>
    <dbReference type="NCBI Taxonomy" id="656061"/>
    <lineage>
        <taxon>Eukaryota</taxon>
        <taxon>Fungi</taxon>
        <taxon>Dikarya</taxon>
        <taxon>Ascomycota</taxon>
        <taxon>Pezizomycotina</taxon>
        <taxon>Pezizomycetes</taxon>
        <taxon>Pezizales</taxon>
        <taxon>Tuberaceae</taxon>
        <taxon>Tuber</taxon>
    </lineage>
</organism>
<reference evidence="2 3" key="1">
    <citation type="journal article" date="2010" name="Nature">
        <title>Perigord black truffle genome uncovers evolutionary origins and mechanisms of symbiosis.</title>
        <authorList>
            <person name="Martin F."/>
            <person name="Kohler A."/>
            <person name="Murat C."/>
            <person name="Balestrini R."/>
            <person name="Coutinho P.M."/>
            <person name="Jaillon O."/>
            <person name="Montanini B."/>
            <person name="Morin E."/>
            <person name="Noel B."/>
            <person name="Percudani R."/>
            <person name="Porcel B."/>
            <person name="Rubini A."/>
            <person name="Amicucci A."/>
            <person name="Amselem J."/>
            <person name="Anthouard V."/>
            <person name="Arcioni S."/>
            <person name="Artiguenave F."/>
            <person name="Aury J.M."/>
            <person name="Ballario P."/>
            <person name="Bolchi A."/>
            <person name="Brenna A."/>
            <person name="Brun A."/>
            <person name="Buee M."/>
            <person name="Cantarel B."/>
            <person name="Chevalier G."/>
            <person name="Couloux A."/>
            <person name="Da Silva C."/>
            <person name="Denoeud F."/>
            <person name="Duplessis S."/>
            <person name="Ghignone S."/>
            <person name="Hilselberger B."/>
            <person name="Iotti M."/>
            <person name="Marcais B."/>
            <person name="Mello A."/>
            <person name="Miranda M."/>
            <person name="Pacioni G."/>
            <person name="Quesneville H."/>
            <person name="Riccioni C."/>
            <person name="Ruotolo R."/>
            <person name="Splivallo R."/>
            <person name="Stocchi V."/>
            <person name="Tisserant E."/>
            <person name="Viscomi A.R."/>
            <person name="Zambonelli A."/>
            <person name="Zampieri E."/>
            <person name="Henrissat B."/>
            <person name="Lebrun M.H."/>
            <person name="Paolocci F."/>
            <person name="Bonfante P."/>
            <person name="Ottonello S."/>
            <person name="Wincker P."/>
        </authorList>
    </citation>
    <scope>NUCLEOTIDE SEQUENCE [LARGE SCALE GENOMIC DNA]</scope>
    <source>
        <strain evidence="2 3">Mel28</strain>
    </source>
</reference>
<dbReference type="HOGENOM" id="CLU_1972081_0_0_1"/>
<feature type="compositionally biased region" description="Polar residues" evidence="1">
    <location>
        <begin position="73"/>
        <end position="88"/>
    </location>
</feature>
<evidence type="ECO:0000256" key="1">
    <source>
        <dbReference type="SAM" id="MobiDB-lite"/>
    </source>
</evidence>
<dbReference type="EMBL" id="FN430370">
    <property type="protein sequence ID" value="CAZ86209.1"/>
    <property type="molecule type" value="Genomic_DNA"/>
</dbReference>
<keyword evidence="3" id="KW-1185">Reference proteome</keyword>
<feature type="region of interest" description="Disordered" evidence="1">
    <location>
        <begin position="73"/>
        <end position="95"/>
    </location>
</feature>
<dbReference type="AlphaFoldDB" id="D5GNW6"/>
<dbReference type="KEGG" id="tml:GSTUM_00011546001"/>
<name>D5GNW6_TUBMM</name>
<protein>
    <submittedName>
        <fullName evidence="2">(Perigord truffle) hypothetical protein</fullName>
    </submittedName>
</protein>